<reference evidence="2 3" key="1">
    <citation type="submission" date="2015-09" db="EMBL/GenBank/DDBJ databases">
        <title>Trachymyrmex cornetzi WGS genome.</title>
        <authorList>
            <person name="Nygaard S."/>
            <person name="Hu H."/>
            <person name="Boomsma J."/>
            <person name="Zhang G."/>
        </authorList>
    </citation>
    <scope>NUCLEOTIDE SEQUENCE [LARGE SCALE GENOMIC DNA]</scope>
    <source>
        <strain evidence="2">Tcor2-1</strain>
        <tissue evidence="2">Whole body</tissue>
    </source>
</reference>
<protein>
    <submittedName>
        <fullName evidence="2">Uncharacterized protein</fullName>
    </submittedName>
</protein>
<evidence type="ECO:0000313" key="3">
    <source>
        <dbReference type="Proteomes" id="UP000078492"/>
    </source>
</evidence>
<proteinExistence type="predicted"/>
<feature type="compositionally biased region" description="Basic and acidic residues" evidence="1">
    <location>
        <begin position="39"/>
        <end position="90"/>
    </location>
</feature>
<gene>
    <name evidence="2" type="ORF">ALC57_14107</name>
</gene>
<feature type="region of interest" description="Disordered" evidence="1">
    <location>
        <begin position="1"/>
        <end position="94"/>
    </location>
</feature>
<sequence length="202" mass="22643">MEVEDAIESDHHPLVMAWKGGREKGKGKRKRGEQVGECGMRKGREGKENESRKETEERIREVLGSIEKERGKERKGKEWRKGNKEGERNTGKKKGNIRSCQLLIADASGTTLNSVYTAQPSVSSIPLANITPDFRPNIPYTSILTNTGNKHNVYQARFPMEEITNISAVHQVPSVLTTLPPTQAVTLLTSQIWNTSVLWYKG</sequence>
<evidence type="ECO:0000313" key="2">
    <source>
        <dbReference type="EMBL" id="KYN13706.1"/>
    </source>
</evidence>
<organism evidence="2 3">
    <name type="scientific">Trachymyrmex cornetzi</name>
    <dbReference type="NCBI Taxonomy" id="471704"/>
    <lineage>
        <taxon>Eukaryota</taxon>
        <taxon>Metazoa</taxon>
        <taxon>Ecdysozoa</taxon>
        <taxon>Arthropoda</taxon>
        <taxon>Hexapoda</taxon>
        <taxon>Insecta</taxon>
        <taxon>Pterygota</taxon>
        <taxon>Neoptera</taxon>
        <taxon>Endopterygota</taxon>
        <taxon>Hymenoptera</taxon>
        <taxon>Apocrita</taxon>
        <taxon>Aculeata</taxon>
        <taxon>Formicoidea</taxon>
        <taxon>Formicidae</taxon>
        <taxon>Myrmicinae</taxon>
        <taxon>Trachymyrmex</taxon>
    </lineage>
</organism>
<accession>A0A151IYT9</accession>
<keyword evidence="3" id="KW-1185">Reference proteome</keyword>
<dbReference type="EMBL" id="KQ980744">
    <property type="protein sequence ID" value="KYN13706.1"/>
    <property type="molecule type" value="Genomic_DNA"/>
</dbReference>
<evidence type="ECO:0000256" key="1">
    <source>
        <dbReference type="SAM" id="MobiDB-lite"/>
    </source>
</evidence>
<dbReference type="Proteomes" id="UP000078492">
    <property type="component" value="Unassembled WGS sequence"/>
</dbReference>
<dbReference type="AlphaFoldDB" id="A0A151IYT9"/>
<name>A0A151IYT9_9HYME</name>